<proteinExistence type="predicted"/>
<evidence type="ECO:0000256" key="2">
    <source>
        <dbReference type="SAM" id="Phobius"/>
    </source>
</evidence>
<keyword evidence="2" id="KW-0472">Membrane</keyword>
<protein>
    <submittedName>
        <fullName evidence="3">Uncharacterized protein</fullName>
    </submittedName>
</protein>
<dbReference type="EMBL" id="CAMPGE010001921">
    <property type="protein sequence ID" value="CAI2360726.1"/>
    <property type="molecule type" value="Genomic_DNA"/>
</dbReference>
<evidence type="ECO:0000256" key="1">
    <source>
        <dbReference type="SAM" id="MobiDB-lite"/>
    </source>
</evidence>
<gene>
    <name evidence="3" type="ORF">ECRASSUSDP1_LOCUS2031</name>
</gene>
<keyword evidence="4" id="KW-1185">Reference proteome</keyword>
<dbReference type="AlphaFoldDB" id="A0AAD1U2F9"/>
<reference evidence="3" key="1">
    <citation type="submission" date="2023-07" db="EMBL/GenBank/DDBJ databases">
        <authorList>
            <consortium name="AG Swart"/>
            <person name="Singh M."/>
            <person name="Singh A."/>
            <person name="Seah K."/>
            <person name="Emmerich C."/>
        </authorList>
    </citation>
    <scope>NUCLEOTIDE SEQUENCE</scope>
    <source>
        <strain evidence="3">DP1</strain>
    </source>
</reference>
<evidence type="ECO:0000313" key="3">
    <source>
        <dbReference type="EMBL" id="CAI2360726.1"/>
    </source>
</evidence>
<feature type="region of interest" description="Disordered" evidence="1">
    <location>
        <begin position="185"/>
        <end position="207"/>
    </location>
</feature>
<comment type="caution">
    <text evidence="3">The sequence shown here is derived from an EMBL/GenBank/DDBJ whole genome shotgun (WGS) entry which is preliminary data.</text>
</comment>
<feature type="transmembrane region" description="Helical" evidence="2">
    <location>
        <begin position="217"/>
        <end position="236"/>
    </location>
</feature>
<dbReference type="Proteomes" id="UP001295684">
    <property type="component" value="Unassembled WGS sequence"/>
</dbReference>
<keyword evidence="2" id="KW-0812">Transmembrane</keyword>
<name>A0AAD1U2F9_EUPCR</name>
<evidence type="ECO:0000313" key="4">
    <source>
        <dbReference type="Proteomes" id="UP001295684"/>
    </source>
</evidence>
<organism evidence="3 4">
    <name type="scientific">Euplotes crassus</name>
    <dbReference type="NCBI Taxonomy" id="5936"/>
    <lineage>
        <taxon>Eukaryota</taxon>
        <taxon>Sar</taxon>
        <taxon>Alveolata</taxon>
        <taxon>Ciliophora</taxon>
        <taxon>Intramacronucleata</taxon>
        <taxon>Spirotrichea</taxon>
        <taxon>Hypotrichia</taxon>
        <taxon>Euplotida</taxon>
        <taxon>Euplotidae</taxon>
        <taxon>Moneuplotes</taxon>
    </lineage>
</organism>
<sequence>MEESKTPMHPTWKKYKLNVECLAFDPSRAIGVSEEEIEQMLCLYCGNIPVHPVSCTTCTEIQSSNNKNRPISGNLDQFSYSLYCKNHYSKMLVEGEACYGCKRPLSTTKKGLSKQQKKIRDKVRIKPLEKFSIDQKYKEVCKSEENDPQKYIKLNQIHEEKDYEEIMSEIPDNIVEKIQETQGITLDSGSSDSEHSINPNGTSHNKNTFPTNLSGKFLAVFAVFFVILPCICILLYPSMQEALAARLSPQFVPPVLPTTEHPVQLLQKNTTVEFKSENNSMNQDSERIGLKTEESEGSTNTIQTVVIPQAPTRVRRVHLEVTTIKKVYVPQKRINGLKVVKLRIQKKNHEIGTPIGKELGKMVVQVCTQAKRYWNQIPTLKQLIHEYNKPWYFGKAYETTHEIIRKAYILLQNCAEGISVMTKECATFQEYKVESKEEQGWSSTVSSALLNIAFCHTNPTQCTWSN</sequence>
<keyword evidence="2" id="KW-1133">Transmembrane helix</keyword>
<accession>A0AAD1U2F9</accession>